<dbReference type="EMBL" id="CAXDID020000018">
    <property type="protein sequence ID" value="CAL5985209.1"/>
    <property type="molecule type" value="Genomic_DNA"/>
</dbReference>
<organism evidence="1">
    <name type="scientific">Hexamita inflata</name>
    <dbReference type="NCBI Taxonomy" id="28002"/>
    <lineage>
        <taxon>Eukaryota</taxon>
        <taxon>Metamonada</taxon>
        <taxon>Diplomonadida</taxon>
        <taxon>Hexamitidae</taxon>
        <taxon>Hexamitinae</taxon>
        <taxon>Hexamita</taxon>
    </lineage>
</organism>
<reference evidence="1" key="1">
    <citation type="submission" date="2023-06" db="EMBL/GenBank/DDBJ databases">
        <authorList>
            <person name="Kurt Z."/>
        </authorList>
    </citation>
    <scope>NUCLEOTIDE SEQUENCE</scope>
</reference>
<reference evidence="2 3" key="2">
    <citation type="submission" date="2024-07" db="EMBL/GenBank/DDBJ databases">
        <authorList>
            <person name="Akdeniz Z."/>
        </authorList>
    </citation>
    <scope>NUCLEOTIDE SEQUENCE [LARGE SCALE GENOMIC DNA]</scope>
</reference>
<sequence length="155" mass="17868">MPTRQAGVCPRFRRLQLHGQQNILMNTKSHHQTFSKARPVEVIHVVVAVYSVGERRLALLRFGFARAAGVAGLHARIMLVHNRFFVEAVVAGLLRKTVLTCVESLLHSWLCPYLDLYFRASFQAQTIKIKQFIYFLYNINVLYSYLYIGNQDINN</sequence>
<name>A0AA86UIR7_9EUKA</name>
<proteinExistence type="predicted"/>
<keyword evidence="3" id="KW-1185">Reference proteome</keyword>
<dbReference type="EMBL" id="CATOUU010000834">
    <property type="protein sequence ID" value="CAI9952767.1"/>
    <property type="molecule type" value="Genomic_DNA"/>
</dbReference>
<gene>
    <name evidence="1" type="ORF">HINF_LOCUS40412</name>
    <name evidence="2" type="ORF">HINF_LOCUS8670</name>
</gene>
<evidence type="ECO:0000313" key="1">
    <source>
        <dbReference type="EMBL" id="CAI9952767.1"/>
    </source>
</evidence>
<protein>
    <submittedName>
        <fullName evidence="2">Hypothetical_protein</fullName>
    </submittedName>
</protein>
<dbReference type="AlphaFoldDB" id="A0AA86UIR7"/>
<evidence type="ECO:0000313" key="2">
    <source>
        <dbReference type="EMBL" id="CAL5985209.1"/>
    </source>
</evidence>
<accession>A0AA86UIR7</accession>
<dbReference type="Proteomes" id="UP001642409">
    <property type="component" value="Unassembled WGS sequence"/>
</dbReference>
<evidence type="ECO:0000313" key="3">
    <source>
        <dbReference type="Proteomes" id="UP001642409"/>
    </source>
</evidence>
<comment type="caution">
    <text evidence="1">The sequence shown here is derived from an EMBL/GenBank/DDBJ whole genome shotgun (WGS) entry which is preliminary data.</text>
</comment>